<feature type="signal peptide" evidence="1">
    <location>
        <begin position="1"/>
        <end position="19"/>
    </location>
</feature>
<dbReference type="Pfam" id="PF16225">
    <property type="entry name" value="DUF4884"/>
    <property type="match status" value="1"/>
</dbReference>
<dbReference type="Proteomes" id="UP000464577">
    <property type="component" value="Chromosome"/>
</dbReference>
<proteinExistence type="predicted"/>
<name>A0A6P1W2T9_9BACT</name>
<dbReference type="PROSITE" id="PS51257">
    <property type="entry name" value="PROKAR_LIPOPROTEIN"/>
    <property type="match status" value="1"/>
</dbReference>
<organism evidence="2 3">
    <name type="scientific">Spirosoma endbachense</name>
    <dbReference type="NCBI Taxonomy" id="2666025"/>
    <lineage>
        <taxon>Bacteria</taxon>
        <taxon>Pseudomonadati</taxon>
        <taxon>Bacteroidota</taxon>
        <taxon>Cytophagia</taxon>
        <taxon>Cytophagales</taxon>
        <taxon>Cytophagaceae</taxon>
        <taxon>Spirosoma</taxon>
    </lineage>
</organism>
<sequence>MKKVLLLLAVILFVASCKSKITPIGLVTTGNPGQHAYLLLEVDGCKVYRFEDGNRDVYFTTCKGQVSYKYTTRSGKTSITHHVDSLTEELPSTHE</sequence>
<dbReference type="KEGG" id="senf:GJR95_31195"/>
<accession>A0A6P1W2T9</accession>
<dbReference type="AlphaFoldDB" id="A0A6P1W2T9"/>
<dbReference type="RefSeq" id="WP_162389608.1">
    <property type="nucleotide sequence ID" value="NZ_CP045997.1"/>
</dbReference>
<gene>
    <name evidence="2" type="ORF">GJR95_31195</name>
</gene>
<keyword evidence="1" id="KW-0732">Signal</keyword>
<reference evidence="2 3" key="1">
    <citation type="submission" date="2019-11" db="EMBL/GenBank/DDBJ databases">
        <title>Spirosoma endbachense sp. nov., isolated from a natural salt meadow.</title>
        <authorList>
            <person name="Rojas J."/>
            <person name="Ambika Manirajan B."/>
            <person name="Ratering S."/>
            <person name="Suarez C."/>
            <person name="Geissler-Plaum R."/>
            <person name="Schnell S."/>
        </authorList>
    </citation>
    <scope>NUCLEOTIDE SEQUENCE [LARGE SCALE GENOMIC DNA]</scope>
    <source>
        <strain evidence="2 3">I-24</strain>
    </source>
</reference>
<keyword evidence="3" id="KW-1185">Reference proteome</keyword>
<protein>
    <submittedName>
        <fullName evidence="2">DUF4884 domain-containing protein</fullName>
    </submittedName>
</protein>
<dbReference type="InterPro" id="IPR032618">
    <property type="entry name" value="DUF4884"/>
</dbReference>
<dbReference type="EMBL" id="CP045997">
    <property type="protein sequence ID" value="QHV99204.1"/>
    <property type="molecule type" value="Genomic_DNA"/>
</dbReference>
<feature type="chain" id="PRO_5026725152" evidence="1">
    <location>
        <begin position="20"/>
        <end position="95"/>
    </location>
</feature>
<evidence type="ECO:0000256" key="1">
    <source>
        <dbReference type="SAM" id="SignalP"/>
    </source>
</evidence>
<evidence type="ECO:0000313" key="2">
    <source>
        <dbReference type="EMBL" id="QHV99204.1"/>
    </source>
</evidence>
<evidence type="ECO:0000313" key="3">
    <source>
        <dbReference type="Proteomes" id="UP000464577"/>
    </source>
</evidence>